<name>A0ABR4QFR3_9CEST</name>
<accession>A0ABR4QFR3</accession>
<evidence type="ECO:0000313" key="2">
    <source>
        <dbReference type="Proteomes" id="UP001651158"/>
    </source>
</evidence>
<proteinExistence type="predicted"/>
<comment type="caution">
    <text evidence="1">The sequence shown here is derived from an EMBL/GenBank/DDBJ whole genome shotgun (WGS) entry which is preliminary data.</text>
</comment>
<reference evidence="1 2" key="1">
    <citation type="journal article" date="2022" name="Front. Cell. Infect. Microbiol.">
        <title>The Genomes of Two Strains of Taenia crassiceps the Animal Model for the Study of Human Cysticercosis.</title>
        <authorList>
            <person name="Bobes R.J."/>
            <person name="Estrada K."/>
            <person name="Rios-Valencia D.G."/>
            <person name="Calderon-Gallegos A."/>
            <person name="de la Torre P."/>
            <person name="Carrero J.C."/>
            <person name="Sanchez-Flores A."/>
            <person name="Laclette J.P."/>
        </authorList>
    </citation>
    <scope>NUCLEOTIDE SEQUENCE [LARGE SCALE GENOMIC DNA]</scope>
    <source>
        <strain evidence="1">WFUcys</strain>
    </source>
</reference>
<organism evidence="1 2">
    <name type="scientific">Taenia crassiceps</name>
    <dbReference type="NCBI Taxonomy" id="6207"/>
    <lineage>
        <taxon>Eukaryota</taxon>
        <taxon>Metazoa</taxon>
        <taxon>Spiralia</taxon>
        <taxon>Lophotrochozoa</taxon>
        <taxon>Platyhelminthes</taxon>
        <taxon>Cestoda</taxon>
        <taxon>Eucestoda</taxon>
        <taxon>Cyclophyllidea</taxon>
        <taxon>Taeniidae</taxon>
        <taxon>Taenia</taxon>
    </lineage>
</organism>
<dbReference type="EMBL" id="JAKROA010000004">
    <property type="protein sequence ID" value="KAL5108294.1"/>
    <property type="molecule type" value="Genomic_DNA"/>
</dbReference>
<evidence type="ECO:0000313" key="1">
    <source>
        <dbReference type="EMBL" id="KAL5108294.1"/>
    </source>
</evidence>
<sequence length="73" mass="8263">MRCYYCSKNAHISNRQREGVLGHSIRPTVGCTFQSCCVPPTDPTQAAHPIIVSVHLEVSNAYSALWRRLKRLH</sequence>
<gene>
    <name evidence="1" type="ORF">TcWFU_010538</name>
</gene>
<keyword evidence="2" id="KW-1185">Reference proteome</keyword>
<protein>
    <submittedName>
        <fullName evidence="1">Uncharacterized protein</fullName>
    </submittedName>
</protein>
<dbReference type="Proteomes" id="UP001651158">
    <property type="component" value="Unassembled WGS sequence"/>
</dbReference>